<protein>
    <submittedName>
        <fullName evidence="2">KRMPx1</fullName>
    </submittedName>
</protein>
<proteinExistence type="evidence at transcript level"/>
<name>M1RM30_PINMA</name>
<sequence length="112" mass="12491">MRHAVLLAVVLLLGAFSAEGWFQPPLNICKWKLWKCLKWCPPWDWKCRRKCFWKYWWCLKKFGGHYGGYGYGDDGYGGGGIGGLGGGVFGSGRGGGGYGDDSGYGSYRSRKY</sequence>
<organism evidence="2">
    <name type="scientific">Pinctada maxima</name>
    <name type="common">Silver-lipped pearl oyster</name>
    <name type="synonym">White-lipped pearl oyster</name>
    <dbReference type="NCBI Taxonomy" id="104660"/>
    <lineage>
        <taxon>Eukaryota</taxon>
        <taxon>Metazoa</taxon>
        <taxon>Spiralia</taxon>
        <taxon>Lophotrochozoa</taxon>
        <taxon>Mollusca</taxon>
        <taxon>Bivalvia</taxon>
        <taxon>Autobranchia</taxon>
        <taxon>Pteriomorphia</taxon>
        <taxon>Pterioida</taxon>
        <taxon>Pterioidea</taxon>
        <taxon>Pteriidae</taxon>
        <taxon>Pinctada</taxon>
    </lineage>
</organism>
<gene>
    <name evidence="2" type="primary">KRMPx1</name>
</gene>
<evidence type="ECO:0000256" key="1">
    <source>
        <dbReference type="SAM" id="SignalP"/>
    </source>
</evidence>
<feature type="signal peptide" evidence="1">
    <location>
        <begin position="1"/>
        <end position="20"/>
    </location>
</feature>
<dbReference type="AlphaFoldDB" id="M1RM30"/>
<feature type="chain" id="PRO_5004017066" evidence="1">
    <location>
        <begin position="21"/>
        <end position="112"/>
    </location>
</feature>
<accession>M1RM30</accession>
<dbReference type="EMBL" id="KC494055">
    <property type="protein sequence ID" value="AGG15929.1"/>
    <property type="molecule type" value="mRNA"/>
</dbReference>
<reference evidence="2" key="1">
    <citation type="journal article" date="2013" name="J. R. Soc. Interface">
        <title>Rapid evolution of pearl oyster shell matrix proteins with repetitive, low-complexity domains.</title>
        <authorList>
            <person name="McDougall C."/>
            <person name="Aguilera F."/>
            <person name="Degnan B.M."/>
        </authorList>
    </citation>
    <scope>NUCLEOTIDE SEQUENCE</scope>
</reference>
<keyword evidence="1" id="KW-0732">Signal</keyword>
<evidence type="ECO:0000313" key="2">
    <source>
        <dbReference type="EMBL" id="AGG15929.1"/>
    </source>
</evidence>